<dbReference type="InterPro" id="IPR027417">
    <property type="entry name" value="P-loop_NTPase"/>
</dbReference>
<accession>A0ABW9Y1R2</accession>
<dbReference type="Proteomes" id="UP001517376">
    <property type="component" value="Unassembled WGS sequence"/>
</dbReference>
<feature type="domain" description="ABC transporter" evidence="5">
    <location>
        <begin position="2"/>
        <end position="221"/>
    </location>
</feature>
<dbReference type="PROSITE" id="PS50893">
    <property type="entry name" value="ABC_TRANSPORTER_2"/>
    <property type="match status" value="1"/>
</dbReference>
<dbReference type="CDD" id="cd03220">
    <property type="entry name" value="ABC_KpsT_Wzt"/>
    <property type="match status" value="1"/>
</dbReference>
<evidence type="ECO:0000256" key="1">
    <source>
        <dbReference type="ARBA" id="ARBA00005417"/>
    </source>
</evidence>
<dbReference type="RefSeq" id="WP_161765428.1">
    <property type="nucleotide sequence ID" value="NZ_JAAATW010000001.1"/>
</dbReference>
<evidence type="ECO:0000313" key="7">
    <source>
        <dbReference type="Proteomes" id="UP001517376"/>
    </source>
</evidence>
<evidence type="ECO:0000313" key="6">
    <source>
        <dbReference type="EMBL" id="NBE06426.1"/>
    </source>
</evidence>
<dbReference type="Gene3D" id="3.40.50.300">
    <property type="entry name" value="P-loop containing nucleotide triphosphate hydrolases"/>
    <property type="match status" value="1"/>
</dbReference>
<organism evidence="6 7">
    <name type="scientific">Paragemmobacter ruber</name>
    <dbReference type="NCBI Taxonomy" id="1985673"/>
    <lineage>
        <taxon>Bacteria</taxon>
        <taxon>Pseudomonadati</taxon>
        <taxon>Pseudomonadota</taxon>
        <taxon>Alphaproteobacteria</taxon>
        <taxon>Rhodobacterales</taxon>
        <taxon>Paracoccaceae</taxon>
        <taxon>Paragemmobacter</taxon>
    </lineage>
</organism>
<keyword evidence="3" id="KW-0547">Nucleotide-binding</keyword>
<name>A0ABW9Y1R2_9RHOB</name>
<dbReference type="PANTHER" id="PTHR46743">
    <property type="entry name" value="TEICHOIC ACIDS EXPORT ATP-BINDING PROTEIN TAGH"/>
    <property type="match status" value="1"/>
</dbReference>
<dbReference type="InterPro" id="IPR003593">
    <property type="entry name" value="AAA+_ATPase"/>
</dbReference>
<dbReference type="SUPFAM" id="SSF52540">
    <property type="entry name" value="P-loop containing nucleoside triphosphate hydrolases"/>
    <property type="match status" value="1"/>
</dbReference>
<sequence length="240" mass="27099">MIRLIDVTKTYRMQGGGRRWVLNGVTVTLPRRNIGILGRNGAGKSTLLRMISGIVDPDRGRIHRDVRVSWPIGFRGSFQKQLTGLENVRFVARLYGMDEREVIRKVADFAELGPFLLQPVRTYSSGMNARLAFGLSMAIPFDTYLVDELMSVGDANFKQKSRDSFEALLKDSRIIMASHSMGALRSYCDSALLIDNGRVIFFDDLADGIEAYFDINGIPKDKQGRRHRRNAAEWSFDSDD</sequence>
<dbReference type="Pfam" id="PF00005">
    <property type="entry name" value="ABC_tran"/>
    <property type="match status" value="1"/>
</dbReference>
<evidence type="ECO:0000259" key="5">
    <source>
        <dbReference type="PROSITE" id="PS50893"/>
    </source>
</evidence>
<proteinExistence type="inferred from homology"/>
<gene>
    <name evidence="6" type="ORF">GU920_02685</name>
</gene>
<dbReference type="GO" id="GO:0005524">
    <property type="term" value="F:ATP binding"/>
    <property type="evidence" value="ECO:0007669"/>
    <property type="project" value="UniProtKB-KW"/>
</dbReference>
<dbReference type="InterPro" id="IPR050683">
    <property type="entry name" value="Bact_Polysacc_Export_ATP-bd"/>
</dbReference>
<dbReference type="InterPro" id="IPR015860">
    <property type="entry name" value="ABC_transpr_TagH-like"/>
</dbReference>
<dbReference type="InterPro" id="IPR003439">
    <property type="entry name" value="ABC_transporter-like_ATP-bd"/>
</dbReference>
<keyword evidence="2" id="KW-0813">Transport</keyword>
<evidence type="ECO:0000256" key="3">
    <source>
        <dbReference type="ARBA" id="ARBA00022741"/>
    </source>
</evidence>
<evidence type="ECO:0000256" key="4">
    <source>
        <dbReference type="ARBA" id="ARBA00022840"/>
    </source>
</evidence>
<protein>
    <submittedName>
        <fullName evidence="6">ATP-binding cassette domain-containing protein</fullName>
    </submittedName>
</protein>
<comment type="caution">
    <text evidence="6">The sequence shown here is derived from an EMBL/GenBank/DDBJ whole genome shotgun (WGS) entry which is preliminary data.</text>
</comment>
<dbReference type="PANTHER" id="PTHR46743:SF2">
    <property type="entry name" value="TEICHOIC ACIDS EXPORT ATP-BINDING PROTEIN TAGH"/>
    <property type="match status" value="1"/>
</dbReference>
<evidence type="ECO:0000256" key="2">
    <source>
        <dbReference type="ARBA" id="ARBA00022448"/>
    </source>
</evidence>
<comment type="similarity">
    <text evidence="1">Belongs to the ABC transporter superfamily.</text>
</comment>
<dbReference type="SMART" id="SM00382">
    <property type="entry name" value="AAA"/>
    <property type="match status" value="1"/>
</dbReference>
<keyword evidence="4 6" id="KW-0067">ATP-binding</keyword>
<keyword evidence="7" id="KW-1185">Reference proteome</keyword>
<dbReference type="EMBL" id="JAAATW010000001">
    <property type="protein sequence ID" value="NBE06426.1"/>
    <property type="molecule type" value="Genomic_DNA"/>
</dbReference>
<reference evidence="7" key="1">
    <citation type="submission" date="2020-01" db="EMBL/GenBank/DDBJ databases">
        <title>Sphingomonas sp. strain CSW-10.</title>
        <authorList>
            <person name="Chen W.-M."/>
        </authorList>
    </citation>
    <scope>NUCLEOTIDE SEQUENCE [LARGE SCALE GENOMIC DNA]</scope>
    <source>
        <strain evidence="7">CCP-1</strain>
    </source>
</reference>